<evidence type="ECO:0000313" key="1">
    <source>
        <dbReference type="EMBL" id="EUB55468.1"/>
    </source>
</evidence>
<dbReference type="CTD" id="36345391"/>
<dbReference type="Proteomes" id="UP000019149">
    <property type="component" value="Unassembled WGS sequence"/>
</dbReference>
<organism evidence="1 2">
    <name type="scientific">Echinococcus granulosus</name>
    <name type="common">Hydatid tapeworm</name>
    <dbReference type="NCBI Taxonomy" id="6210"/>
    <lineage>
        <taxon>Eukaryota</taxon>
        <taxon>Metazoa</taxon>
        <taxon>Spiralia</taxon>
        <taxon>Lophotrochozoa</taxon>
        <taxon>Platyhelminthes</taxon>
        <taxon>Cestoda</taxon>
        <taxon>Eucestoda</taxon>
        <taxon>Cyclophyllidea</taxon>
        <taxon>Taeniidae</taxon>
        <taxon>Echinococcus</taxon>
        <taxon>Echinococcus granulosus group</taxon>
    </lineage>
</organism>
<gene>
    <name evidence="1" type="ORF">EGR_09676</name>
</gene>
<evidence type="ECO:0000313" key="2">
    <source>
        <dbReference type="Proteomes" id="UP000019149"/>
    </source>
</evidence>
<keyword evidence="2" id="KW-1185">Reference proteome</keyword>
<comment type="caution">
    <text evidence="1">The sequence shown here is derived from an EMBL/GenBank/DDBJ whole genome shotgun (WGS) entry which is preliminary data.</text>
</comment>
<sequence length="93" mass="10051">MVNKLAAKKEDKVTRSANQRPHRSVYLCARAWICRFLGPSNQKVKDSIRTSSSSTTVYAWATGKEGTVSILSESSRLAAAATAAEILSIHITG</sequence>
<dbReference type="AlphaFoldDB" id="W6U311"/>
<accession>W6U311</accession>
<name>W6U311_ECHGR</name>
<dbReference type="RefSeq" id="XP_024346664.1">
    <property type="nucleotide sequence ID" value="XM_024498925.1"/>
</dbReference>
<proteinExistence type="predicted"/>
<protein>
    <submittedName>
        <fullName evidence="1">Uncharacterized protein</fullName>
    </submittedName>
</protein>
<dbReference type="EMBL" id="APAU02000160">
    <property type="protein sequence ID" value="EUB55468.1"/>
    <property type="molecule type" value="Genomic_DNA"/>
</dbReference>
<reference evidence="1 2" key="1">
    <citation type="journal article" date="2013" name="Nat. Genet.">
        <title>The genome of the hydatid tapeworm Echinococcus granulosus.</title>
        <authorList>
            <person name="Zheng H."/>
            <person name="Zhang W."/>
            <person name="Zhang L."/>
            <person name="Zhang Z."/>
            <person name="Li J."/>
            <person name="Lu G."/>
            <person name="Zhu Y."/>
            <person name="Wang Y."/>
            <person name="Huang Y."/>
            <person name="Liu J."/>
            <person name="Kang H."/>
            <person name="Chen J."/>
            <person name="Wang L."/>
            <person name="Chen A."/>
            <person name="Yu S."/>
            <person name="Gao Z."/>
            <person name="Jin L."/>
            <person name="Gu W."/>
            <person name="Wang Z."/>
            <person name="Zhao L."/>
            <person name="Shi B."/>
            <person name="Wen H."/>
            <person name="Lin R."/>
            <person name="Jones M.K."/>
            <person name="Brejova B."/>
            <person name="Vinar T."/>
            <person name="Zhao G."/>
            <person name="McManus D.P."/>
            <person name="Chen Z."/>
            <person name="Zhou Y."/>
            <person name="Wang S."/>
        </authorList>
    </citation>
    <scope>NUCLEOTIDE SEQUENCE [LARGE SCALE GENOMIC DNA]</scope>
</reference>
<dbReference type="KEGG" id="egl:EGR_09676"/>
<dbReference type="GeneID" id="36345391"/>